<protein>
    <submittedName>
        <fullName evidence="2">DUF4097 domain-containing protein</fullName>
    </submittedName>
</protein>
<dbReference type="AlphaFoldDB" id="A0AAI8HLA1"/>
<proteinExistence type="predicted"/>
<dbReference type="Gene3D" id="2.160.20.120">
    <property type="match status" value="1"/>
</dbReference>
<evidence type="ECO:0000313" key="3">
    <source>
        <dbReference type="Proteomes" id="UP000234366"/>
    </source>
</evidence>
<dbReference type="Proteomes" id="UP000234366">
    <property type="component" value="Chromosome"/>
</dbReference>
<dbReference type="InterPro" id="IPR025164">
    <property type="entry name" value="Toastrack_DUF4097"/>
</dbReference>
<dbReference type="Pfam" id="PF13349">
    <property type="entry name" value="DUF4097"/>
    <property type="match status" value="1"/>
</dbReference>
<gene>
    <name evidence="2" type="ORF">CWD84_03995</name>
</gene>
<reference evidence="2 3" key="1">
    <citation type="submission" date="2017-11" db="EMBL/GenBank/DDBJ databases">
        <title>Genome sequence and genome mining of multiple bioactive secondary metabolites from a deep sea-derived Bacillus siamensis SCSIO 05746.</title>
        <authorList>
            <person name="Pan H.-Q."/>
            <person name="Ju J.-H."/>
        </authorList>
    </citation>
    <scope>NUCLEOTIDE SEQUENCE [LARGE SCALE GENOMIC DNA]</scope>
    <source>
        <strain evidence="2 3">SCSIO 05746</strain>
    </source>
</reference>
<dbReference type="RefSeq" id="WP_060964305.1">
    <property type="nucleotide sequence ID" value="NZ_CP025001.1"/>
</dbReference>
<name>A0AAI8HLA1_9BACI</name>
<evidence type="ECO:0000259" key="1">
    <source>
        <dbReference type="Pfam" id="PF13349"/>
    </source>
</evidence>
<sequence length="289" mass="30460">MKRKIAKGLMAAPVLICCLFLVKEVFAGRLFLLYETESVSASVPPHAVKSLSVSSEQTDVKIIAEERNDIAANMTGPAGKMFVQSRGKTLNLKAKEKGFQFLNLFQRPLLIVRIPYEYHQDITVQTSGGSISVDGNKGLSLAHFGVRSVSGNISLKHVKTDVFKAKGLSGDLEAADLAAKTAEVRSSSGHTGLHHVTGALDVRVASGSVDASLETANAPVSVRLASGSAAISLPKDGNFTVNAETASGRIQPSYSFEKTSKEGGTFTGMKGSGARPIDIKVTSGNIALQ</sequence>
<accession>A0AAI8HLA1</accession>
<dbReference type="KEGG" id="bsia:CWD84_03995"/>
<keyword evidence="3" id="KW-1185">Reference proteome</keyword>
<feature type="domain" description="DUF4097" evidence="1">
    <location>
        <begin position="49"/>
        <end position="288"/>
    </location>
</feature>
<evidence type="ECO:0000313" key="2">
    <source>
        <dbReference type="EMBL" id="AUJ76044.1"/>
    </source>
</evidence>
<dbReference type="EMBL" id="CP025001">
    <property type="protein sequence ID" value="AUJ76044.1"/>
    <property type="molecule type" value="Genomic_DNA"/>
</dbReference>
<organism evidence="2 3">
    <name type="scientific">Bacillus siamensis</name>
    <dbReference type="NCBI Taxonomy" id="659243"/>
    <lineage>
        <taxon>Bacteria</taxon>
        <taxon>Bacillati</taxon>
        <taxon>Bacillota</taxon>
        <taxon>Bacilli</taxon>
        <taxon>Bacillales</taxon>
        <taxon>Bacillaceae</taxon>
        <taxon>Bacillus</taxon>
        <taxon>Bacillus amyloliquefaciens group</taxon>
    </lineage>
</organism>